<sequence length="398" mass="43146">MDRKTVAVARPGAAAAAGRRLHVLECVGNAIVGGMERWVERLVGQLPRDRFRVSLLCPYEGRFSATLRALGADVFCVPMPEDPCWSAVQVVQALVRSSGVDLLHAHLPNAHALAGLVSRLTDVPLLSTIHGRQLTLLDLEVHRAVHSHLSVVCRHSYYHALGLGVDMRRLSCEPNGVDTHGFHPGPRPAQGLRARLGLAQEAPLVGFVGRLSPEKGPEQFLRAVSLLQEGLPEATRFVMVGEGPMQAALEAELARLGLGQRVLLTGHWDDMPGLYRELDLLVSTSHSEAMPLALMEGMASGLPVVATRVGGIPEIVQHGLSGWLVAARDIEDIAGRVRQMLAQPELRQRMGAAARQDMVERLDLGPSLDRVATLMQALARPAHEPHRLEDVSVLGRAF</sequence>
<dbReference type="PANTHER" id="PTHR45947:SF14">
    <property type="entry name" value="SLL1723 PROTEIN"/>
    <property type="match status" value="1"/>
</dbReference>
<comment type="caution">
    <text evidence="3">The sequence shown here is derived from an EMBL/GenBank/DDBJ whole genome shotgun (WGS) entry which is preliminary data.</text>
</comment>
<dbReference type="Proteomes" id="UP001462640">
    <property type="component" value="Unassembled WGS sequence"/>
</dbReference>
<dbReference type="SUPFAM" id="SSF53756">
    <property type="entry name" value="UDP-Glycosyltransferase/glycogen phosphorylase"/>
    <property type="match status" value="1"/>
</dbReference>
<organism evidence="3 4">
    <name type="scientific">Roseateles flavus</name>
    <dbReference type="NCBI Taxonomy" id="3149041"/>
    <lineage>
        <taxon>Bacteria</taxon>
        <taxon>Pseudomonadati</taxon>
        <taxon>Pseudomonadota</taxon>
        <taxon>Betaproteobacteria</taxon>
        <taxon>Burkholderiales</taxon>
        <taxon>Sphaerotilaceae</taxon>
        <taxon>Roseateles</taxon>
    </lineage>
</organism>
<dbReference type="Pfam" id="PF00534">
    <property type="entry name" value="Glycos_transf_1"/>
    <property type="match status" value="1"/>
</dbReference>
<dbReference type="EC" id="2.4.-.-" evidence="3"/>
<evidence type="ECO:0000259" key="2">
    <source>
        <dbReference type="Pfam" id="PF13439"/>
    </source>
</evidence>
<dbReference type="PANTHER" id="PTHR45947">
    <property type="entry name" value="SULFOQUINOVOSYL TRANSFERASE SQD2"/>
    <property type="match status" value="1"/>
</dbReference>
<dbReference type="InterPro" id="IPR050194">
    <property type="entry name" value="Glycosyltransferase_grp1"/>
</dbReference>
<evidence type="ECO:0000313" key="4">
    <source>
        <dbReference type="Proteomes" id="UP001462640"/>
    </source>
</evidence>
<dbReference type="Pfam" id="PF13439">
    <property type="entry name" value="Glyco_transf_4"/>
    <property type="match status" value="1"/>
</dbReference>
<dbReference type="EMBL" id="JBDPZC010000007">
    <property type="protein sequence ID" value="MEO3714168.1"/>
    <property type="molecule type" value="Genomic_DNA"/>
</dbReference>
<evidence type="ECO:0000259" key="1">
    <source>
        <dbReference type="Pfam" id="PF00534"/>
    </source>
</evidence>
<accession>A0ABV0GGG3</accession>
<dbReference type="InterPro" id="IPR001296">
    <property type="entry name" value="Glyco_trans_1"/>
</dbReference>
<dbReference type="GO" id="GO:0016757">
    <property type="term" value="F:glycosyltransferase activity"/>
    <property type="evidence" value="ECO:0007669"/>
    <property type="project" value="UniProtKB-KW"/>
</dbReference>
<feature type="domain" description="Glycosyl transferase family 1" evidence="1">
    <location>
        <begin position="193"/>
        <end position="356"/>
    </location>
</feature>
<keyword evidence="3" id="KW-0328">Glycosyltransferase</keyword>
<name>A0ABV0GGG3_9BURK</name>
<proteinExistence type="predicted"/>
<feature type="domain" description="Glycosyltransferase subfamily 4-like N-terminal" evidence="2">
    <location>
        <begin position="32"/>
        <end position="179"/>
    </location>
</feature>
<reference evidence="3 4" key="1">
    <citation type="submission" date="2024-05" db="EMBL/GenBank/DDBJ databases">
        <title>Roseateles sp. 2.12 16S ribosomal RNA gene Genome sequencing and assembly.</title>
        <authorList>
            <person name="Woo H."/>
        </authorList>
    </citation>
    <scope>NUCLEOTIDE SEQUENCE [LARGE SCALE GENOMIC DNA]</scope>
    <source>
        <strain evidence="3 4">2.12</strain>
    </source>
</reference>
<keyword evidence="4" id="KW-1185">Reference proteome</keyword>
<dbReference type="InterPro" id="IPR028098">
    <property type="entry name" value="Glyco_trans_4-like_N"/>
</dbReference>
<evidence type="ECO:0000313" key="3">
    <source>
        <dbReference type="EMBL" id="MEO3714168.1"/>
    </source>
</evidence>
<dbReference type="Gene3D" id="3.40.50.2000">
    <property type="entry name" value="Glycogen Phosphorylase B"/>
    <property type="match status" value="2"/>
</dbReference>
<dbReference type="RefSeq" id="WP_347611241.1">
    <property type="nucleotide sequence ID" value="NZ_JBDPZC010000007.1"/>
</dbReference>
<protein>
    <submittedName>
        <fullName evidence="3">Glycosyltransferase</fullName>
        <ecNumber evidence="3">2.4.-.-</ecNumber>
    </submittedName>
</protein>
<gene>
    <name evidence="3" type="ORF">ABDJ40_15490</name>
</gene>
<keyword evidence="3" id="KW-0808">Transferase</keyword>